<protein>
    <recommendedName>
        <fullName evidence="9">4'-phosphopantetheinyl transferase domain-containing protein</fullName>
    </recommendedName>
</protein>
<keyword evidence="8" id="KW-1185">Reference proteome</keyword>
<gene>
    <name evidence="7" type="ORF">MVES_001251</name>
</gene>
<reference evidence="7 8" key="1">
    <citation type="submission" date="2017-10" db="EMBL/GenBank/DDBJ databases">
        <title>A novel species of cold-tolerant Malassezia isolated from bats.</title>
        <authorList>
            <person name="Lorch J.M."/>
            <person name="Palmer J.M."/>
            <person name="Vanderwolf K.J."/>
            <person name="Schmidt K.Z."/>
            <person name="Verant M.L."/>
            <person name="Weller T.J."/>
            <person name="Blehert D.S."/>
        </authorList>
    </citation>
    <scope>NUCLEOTIDE SEQUENCE [LARGE SCALE GENOMIC DNA]</scope>
    <source>
        <strain evidence="7 8">NWHC:44797-103</strain>
    </source>
</reference>
<accession>A0A2N1JDT6</accession>
<proteinExistence type="inferred from homology"/>
<dbReference type="Pfam" id="PF01648">
    <property type="entry name" value="ACPS"/>
    <property type="match status" value="1"/>
</dbReference>
<feature type="compositionally biased region" description="Polar residues" evidence="3">
    <location>
        <begin position="359"/>
        <end position="376"/>
    </location>
</feature>
<evidence type="ECO:0000256" key="1">
    <source>
        <dbReference type="ARBA" id="ARBA00008306"/>
    </source>
</evidence>
<evidence type="ECO:0000259" key="6">
    <source>
        <dbReference type="Pfam" id="PF22624"/>
    </source>
</evidence>
<comment type="similarity">
    <text evidence="1">Belongs to the RMD1/sif2 family.</text>
</comment>
<evidence type="ECO:0000256" key="3">
    <source>
        <dbReference type="SAM" id="MobiDB-lite"/>
    </source>
</evidence>
<sequence>MACTLEVVDIACWNQAPYLHVEKEHSQDPASLHMQDDVAQLVTPYDAEGAAKVQRFLRPVDRARAFVARLLPRVWYASQGTTWGMIKICTTKAGRPFAAAPPSIVDTDFNMSHDGDFVVLATYKGSDACIGVDVMEMKLPVFEPSVASFVETMRMCMTDREYAWVQEAADNDALQRLMRLWTYKEAYTKSLGLGLGCDFKRVEIPFWAQDWVVLRDDEPQRNVVFAEYILSREHGMPSLAVIALTSAHENALSSDLVRNLPLTVHNYTQLLRIARSLTRVYFAQNTRTYADARKVWKQPRPVRPNDQFRQFLEDKGFIAAVVEPPQNVAGQTSRRTRLPPSKAMAMAKASKALRMQAKQDASTSDAVEAKQPSSLPLSAARPLDNGLPEVVAVTTAQSYNFDVLLSSGRLPATWRWLEDREVIYIPSWPSATEGEEGQGSAFIFRSGCYVTWGMSSEDKAALYKNVLCGASAPVEQDRYAVAGDEAMDYVYLPEERTRIVGDLIVVGKPPQDTGRKQSATPFLLQAQLAFSQGVAASARLSVQELALSEYLASVSPIPGELQLRGRVPLGRREVIRKMGTLLSLRQRINLDTDNFVDDPELYWENGMMESLYRSTCHALDMKPRFDALNEKLNHCEHLLGVLRALLTEESSHRMELIIIYLIAFEVGMALVSHEYVPTPLALWRAVLGDANT</sequence>
<name>A0A2N1JDT6_9BASI</name>
<dbReference type="InterPro" id="IPR051624">
    <property type="entry name" value="RMD1/Sad1-interacting"/>
</dbReference>
<dbReference type="InterPro" id="IPR037143">
    <property type="entry name" value="4-PPantetheinyl_Trfase_dom_sf"/>
</dbReference>
<dbReference type="GO" id="GO:0070131">
    <property type="term" value="P:positive regulation of mitochondrial translation"/>
    <property type="evidence" value="ECO:0007669"/>
    <property type="project" value="TreeGrafter"/>
</dbReference>
<dbReference type="Gene3D" id="3.90.470.20">
    <property type="entry name" value="4'-phosphopantetheinyl transferase domain"/>
    <property type="match status" value="2"/>
</dbReference>
<dbReference type="PANTHER" id="PTHR16255:SF1">
    <property type="entry name" value="REQUIRED FOR MEIOTIC NUCLEAR DIVISION PROTEIN 1 HOMOLOG"/>
    <property type="match status" value="1"/>
</dbReference>
<feature type="domain" description="4'-phosphopantetheinyl transferase" evidence="4">
    <location>
        <begin position="130"/>
        <end position="210"/>
    </location>
</feature>
<feature type="domain" description="DUF155" evidence="5">
    <location>
        <begin position="442"/>
        <end position="629"/>
    </location>
</feature>
<evidence type="ECO:0000259" key="4">
    <source>
        <dbReference type="Pfam" id="PF01648"/>
    </source>
</evidence>
<dbReference type="GO" id="GO:0008897">
    <property type="term" value="F:holo-[acyl-carrier-protein] synthase activity"/>
    <property type="evidence" value="ECO:0007669"/>
    <property type="project" value="InterPro"/>
</dbReference>
<evidence type="ECO:0000259" key="5">
    <source>
        <dbReference type="Pfam" id="PF02582"/>
    </source>
</evidence>
<dbReference type="InterPro" id="IPR008278">
    <property type="entry name" value="4-PPantetheinyl_Trfase_dom"/>
</dbReference>
<organism evidence="7 8">
    <name type="scientific">Malassezia vespertilionis</name>
    <dbReference type="NCBI Taxonomy" id="2020962"/>
    <lineage>
        <taxon>Eukaryota</taxon>
        <taxon>Fungi</taxon>
        <taxon>Dikarya</taxon>
        <taxon>Basidiomycota</taxon>
        <taxon>Ustilaginomycotina</taxon>
        <taxon>Malasseziomycetes</taxon>
        <taxon>Malasseziales</taxon>
        <taxon>Malasseziaceae</taxon>
        <taxon>Malassezia</taxon>
    </lineage>
</organism>
<dbReference type="Pfam" id="PF22624">
    <property type="entry name" value="AASDHPPT_N"/>
    <property type="match status" value="1"/>
</dbReference>
<dbReference type="Proteomes" id="UP000232875">
    <property type="component" value="Unassembled WGS sequence"/>
</dbReference>
<feature type="domain" description="4'-phosphopantetheinyl transferase N-terminal" evidence="6">
    <location>
        <begin position="46"/>
        <end position="123"/>
    </location>
</feature>
<dbReference type="PANTHER" id="PTHR16255">
    <property type="entry name" value="REQUIRED FOR MEIOTIC NUCLEAR DIVISION PROTEIN 1 HOMOLOG"/>
    <property type="match status" value="1"/>
</dbReference>
<dbReference type="EMBL" id="KZ454988">
    <property type="protein sequence ID" value="PKI84715.1"/>
    <property type="molecule type" value="Genomic_DNA"/>
</dbReference>
<feature type="region of interest" description="Disordered" evidence="3">
    <location>
        <begin position="357"/>
        <end position="381"/>
    </location>
</feature>
<keyword evidence="2" id="KW-0808">Transferase</keyword>
<dbReference type="InterPro" id="IPR003734">
    <property type="entry name" value="DUF155"/>
</dbReference>
<evidence type="ECO:0008006" key="9">
    <source>
        <dbReference type="Google" id="ProtNLM"/>
    </source>
</evidence>
<evidence type="ECO:0000313" key="8">
    <source>
        <dbReference type="Proteomes" id="UP000232875"/>
    </source>
</evidence>
<dbReference type="OrthoDB" id="242766at2759"/>
<dbReference type="GO" id="GO:0005739">
    <property type="term" value="C:mitochondrion"/>
    <property type="evidence" value="ECO:0007669"/>
    <property type="project" value="UniProtKB-ARBA"/>
</dbReference>
<dbReference type="AlphaFoldDB" id="A0A2N1JDT6"/>
<dbReference type="InterPro" id="IPR055066">
    <property type="entry name" value="AASDHPPT_N"/>
</dbReference>
<dbReference type="SUPFAM" id="SSF56214">
    <property type="entry name" value="4'-phosphopantetheinyl transferase"/>
    <property type="match status" value="2"/>
</dbReference>
<evidence type="ECO:0000313" key="7">
    <source>
        <dbReference type="EMBL" id="PKI84715.1"/>
    </source>
</evidence>
<evidence type="ECO:0000256" key="2">
    <source>
        <dbReference type="ARBA" id="ARBA00022679"/>
    </source>
</evidence>
<dbReference type="Pfam" id="PF02582">
    <property type="entry name" value="DUF155"/>
    <property type="match status" value="1"/>
</dbReference>
<dbReference type="GO" id="GO:0000287">
    <property type="term" value="F:magnesium ion binding"/>
    <property type="evidence" value="ECO:0007669"/>
    <property type="project" value="InterPro"/>
</dbReference>